<evidence type="ECO:0000256" key="3">
    <source>
        <dbReference type="ARBA" id="ARBA00022777"/>
    </source>
</evidence>
<gene>
    <name evidence="7" type="ORF">BON30_09910</name>
</gene>
<evidence type="ECO:0000256" key="1">
    <source>
        <dbReference type="ARBA" id="ARBA00022679"/>
    </source>
</evidence>
<keyword evidence="8" id="KW-1185">Reference proteome</keyword>
<dbReference type="PROSITE" id="PS50011">
    <property type="entry name" value="PROTEIN_KINASE_DOM"/>
    <property type="match status" value="1"/>
</dbReference>
<dbReference type="InterPro" id="IPR008271">
    <property type="entry name" value="Ser/Thr_kinase_AS"/>
</dbReference>
<evidence type="ECO:0000259" key="6">
    <source>
        <dbReference type="PROSITE" id="PS50011"/>
    </source>
</evidence>
<keyword evidence="4" id="KW-0067">ATP-binding</keyword>
<dbReference type="InterPro" id="IPR011009">
    <property type="entry name" value="Kinase-like_dom_sf"/>
</dbReference>
<dbReference type="Gene3D" id="1.10.510.10">
    <property type="entry name" value="Transferase(Phosphotransferase) domain 1"/>
    <property type="match status" value="1"/>
</dbReference>
<dbReference type="Proteomes" id="UP000182229">
    <property type="component" value="Unassembled WGS sequence"/>
</dbReference>
<reference evidence="7 8" key="2">
    <citation type="submission" date="2016-12" db="EMBL/GenBank/DDBJ databases">
        <title>Draft Genome Sequence of Cystobacter ferrugineus Strain Cbfe23.</title>
        <authorList>
            <person name="Akbar S."/>
            <person name="Dowd S.E."/>
            <person name="Stevens D.C."/>
        </authorList>
    </citation>
    <scope>NUCLEOTIDE SEQUENCE [LARGE SCALE GENOMIC DNA]</scope>
    <source>
        <strain evidence="7 8">Cbfe23</strain>
    </source>
</reference>
<dbReference type="SUPFAM" id="SSF56112">
    <property type="entry name" value="Protein kinase-like (PK-like)"/>
    <property type="match status" value="1"/>
</dbReference>
<sequence length="696" mass="75434">MHVARHPGIGETIGEYKVVELLGVGGLGVVFKVERAGRAFAMKFLSVDRLDGRAKREIAILNHLTHPCVVRYIGSDYWPDPVTGHPFIIMEHVPGPTLDAYALKHNPSARKATRIILDVARTLGEVHAEGVFHRDLKPSNIIIRGAAERPVLIDFGIASLVGAVCLTGSRIPPGTEEFRAPEPLRFERGNPNGAERYEFGVLDELWALGVTLYWILTDELPFGELPPSGERKELHERILHQRPPAPHVVNPRVPVALSRVCMKMLSEWPAERYPNVPELCAALEGALKAADDDPAWDVPLFDPNDAQLTTTVDDPALREPNEVLRAYNKAGKWRPRRGQVPPKDDPPSSEQAEHAEPVAMDEDQDRTPTVDAPRDVAPLGEQEPPAVAPPVLPGREQLAPSMATHPRRARWLLGLVAALVTVGAVAVNLGFWRLGDGAGGTTGMVGLERPSPELAWTLSTDWDFRGNEVAIPWEPLQSVVQASVAPVRAQPPKLAVNAMSTPTTTETSRSQKQRTGLRLPLKGGTMAAALLAGCTGVGCTATNNQVRPEPPAISCPQDWRKTHEQFDVEFGTNIATVKRYKGEPGEVVRVKDGRVTLQVGISGRVGKLPVGTLLLGQWQLGDNRLFGTFTEAKIPGVGTVPVCLVAGLKVLTGYVDEHGKNFDCPSGLGVCLDPGSTPGNVKTHTRVYLIEPVGQP</sequence>
<feature type="compositionally biased region" description="Basic and acidic residues" evidence="5">
    <location>
        <begin position="342"/>
        <end position="356"/>
    </location>
</feature>
<dbReference type="AlphaFoldDB" id="A0A1L9BG10"/>
<dbReference type="PROSITE" id="PS00108">
    <property type="entry name" value="PROTEIN_KINASE_ST"/>
    <property type="match status" value="1"/>
</dbReference>
<evidence type="ECO:0000256" key="4">
    <source>
        <dbReference type="ARBA" id="ARBA00022840"/>
    </source>
</evidence>
<protein>
    <recommendedName>
        <fullName evidence="6">Protein kinase domain-containing protein</fullName>
    </recommendedName>
</protein>
<keyword evidence="2" id="KW-0547">Nucleotide-binding</keyword>
<dbReference type="CDD" id="cd14014">
    <property type="entry name" value="STKc_PknB_like"/>
    <property type="match status" value="1"/>
</dbReference>
<dbReference type="GO" id="GO:0004674">
    <property type="term" value="F:protein serine/threonine kinase activity"/>
    <property type="evidence" value="ECO:0007669"/>
    <property type="project" value="TreeGrafter"/>
</dbReference>
<dbReference type="PANTHER" id="PTHR43289">
    <property type="entry name" value="MITOGEN-ACTIVATED PROTEIN KINASE KINASE KINASE 20-RELATED"/>
    <property type="match status" value="1"/>
</dbReference>
<dbReference type="Pfam" id="PF00069">
    <property type="entry name" value="Pkinase"/>
    <property type="match status" value="1"/>
</dbReference>
<dbReference type="SMART" id="SM00220">
    <property type="entry name" value="S_TKc"/>
    <property type="match status" value="1"/>
</dbReference>
<dbReference type="OrthoDB" id="5480641at2"/>
<evidence type="ECO:0000313" key="7">
    <source>
        <dbReference type="EMBL" id="OJH41190.1"/>
    </source>
</evidence>
<keyword evidence="3" id="KW-0418">Kinase</keyword>
<accession>A0A1L9BG10</accession>
<evidence type="ECO:0000256" key="5">
    <source>
        <dbReference type="SAM" id="MobiDB-lite"/>
    </source>
</evidence>
<comment type="caution">
    <text evidence="7">The sequence shown here is derived from an EMBL/GenBank/DDBJ whole genome shotgun (WGS) entry which is preliminary data.</text>
</comment>
<dbReference type="STRING" id="83449.BON30_09910"/>
<dbReference type="InterPro" id="IPR000719">
    <property type="entry name" value="Prot_kinase_dom"/>
</dbReference>
<organism evidence="7 8">
    <name type="scientific">Cystobacter ferrugineus</name>
    <dbReference type="NCBI Taxonomy" id="83449"/>
    <lineage>
        <taxon>Bacteria</taxon>
        <taxon>Pseudomonadati</taxon>
        <taxon>Myxococcota</taxon>
        <taxon>Myxococcia</taxon>
        <taxon>Myxococcales</taxon>
        <taxon>Cystobacterineae</taxon>
        <taxon>Archangiaceae</taxon>
        <taxon>Cystobacter</taxon>
    </lineage>
</organism>
<name>A0A1L9BG10_9BACT</name>
<dbReference type="EMBL" id="MPIN01000002">
    <property type="protein sequence ID" value="OJH41190.1"/>
    <property type="molecule type" value="Genomic_DNA"/>
</dbReference>
<keyword evidence="1" id="KW-0808">Transferase</keyword>
<dbReference type="PANTHER" id="PTHR43289:SF6">
    <property type="entry name" value="SERINE_THREONINE-PROTEIN KINASE NEKL-3"/>
    <property type="match status" value="1"/>
</dbReference>
<evidence type="ECO:0000313" key="8">
    <source>
        <dbReference type="Proteomes" id="UP000182229"/>
    </source>
</evidence>
<feature type="region of interest" description="Disordered" evidence="5">
    <location>
        <begin position="327"/>
        <end position="392"/>
    </location>
</feature>
<evidence type="ECO:0000256" key="2">
    <source>
        <dbReference type="ARBA" id="ARBA00022741"/>
    </source>
</evidence>
<feature type="compositionally biased region" description="Basic and acidic residues" evidence="5">
    <location>
        <begin position="365"/>
        <end position="374"/>
    </location>
</feature>
<dbReference type="GO" id="GO:0005524">
    <property type="term" value="F:ATP binding"/>
    <property type="evidence" value="ECO:0007669"/>
    <property type="project" value="UniProtKB-KW"/>
</dbReference>
<feature type="domain" description="Protein kinase" evidence="6">
    <location>
        <begin position="16"/>
        <end position="287"/>
    </location>
</feature>
<proteinExistence type="predicted"/>
<reference evidence="8" key="1">
    <citation type="submission" date="2016-11" db="EMBL/GenBank/DDBJ databases">
        <authorList>
            <person name="Shukria A."/>
            <person name="Stevens D.C."/>
        </authorList>
    </citation>
    <scope>NUCLEOTIDE SEQUENCE [LARGE SCALE GENOMIC DNA]</scope>
    <source>
        <strain evidence="8">Cbfe23</strain>
    </source>
</reference>